<feature type="compositionally biased region" description="Basic and acidic residues" evidence="1">
    <location>
        <begin position="1"/>
        <end position="10"/>
    </location>
</feature>
<dbReference type="Proteomes" id="UP000735302">
    <property type="component" value="Unassembled WGS sequence"/>
</dbReference>
<comment type="caution">
    <text evidence="2">The sequence shown here is derived from an EMBL/GenBank/DDBJ whole genome shotgun (WGS) entry which is preliminary data.</text>
</comment>
<sequence length="148" mass="16769">MGRDRKKERGAFGPSVGRARRWRSSNPRQKVPEDLRADSQANVPLTPPGGKEGGKAAKYEKKMRRWDVINKSTVIIPCLHRSTSPIVLNRSNTKARSANTIMKMVWFNASTPSLQSSPDFKATMSDQWSRVRVRNRTRDISIMTRGSE</sequence>
<reference evidence="2 3" key="1">
    <citation type="journal article" date="2021" name="Elife">
        <title>Chloroplast acquisition without the gene transfer in kleptoplastic sea slugs, Plakobranchus ocellatus.</title>
        <authorList>
            <person name="Maeda T."/>
            <person name="Takahashi S."/>
            <person name="Yoshida T."/>
            <person name="Shimamura S."/>
            <person name="Takaki Y."/>
            <person name="Nagai Y."/>
            <person name="Toyoda A."/>
            <person name="Suzuki Y."/>
            <person name="Arimoto A."/>
            <person name="Ishii H."/>
            <person name="Satoh N."/>
            <person name="Nishiyama T."/>
            <person name="Hasebe M."/>
            <person name="Maruyama T."/>
            <person name="Minagawa J."/>
            <person name="Obokata J."/>
            <person name="Shigenobu S."/>
        </authorList>
    </citation>
    <scope>NUCLEOTIDE SEQUENCE [LARGE SCALE GENOMIC DNA]</scope>
</reference>
<name>A0AAV3YPR2_9GAST</name>
<evidence type="ECO:0000256" key="1">
    <source>
        <dbReference type="SAM" id="MobiDB-lite"/>
    </source>
</evidence>
<evidence type="ECO:0000313" key="3">
    <source>
        <dbReference type="Proteomes" id="UP000735302"/>
    </source>
</evidence>
<evidence type="ECO:0000313" key="2">
    <source>
        <dbReference type="EMBL" id="GFN84327.1"/>
    </source>
</evidence>
<proteinExistence type="predicted"/>
<keyword evidence="3" id="KW-1185">Reference proteome</keyword>
<gene>
    <name evidence="2" type="ORF">PoB_001083300</name>
</gene>
<dbReference type="EMBL" id="BLXT01001295">
    <property type="protein sequence ID" value="GFN84327.1"/>
    <property type="molecule type" value="Genomic_DNA"/>
</dbReference>
<protein>
    <submittedName>
        <fullName evidence="2">Uncharacterized protein</fullName>
    </submittedName>
</protein>
<feature type="region of interest" description="Disordered" evidence="1">
    <location>
        <begin position="1"/>
        <end position="58"/>
    </location>
</feature>
<accession>A0AAV3YPR2</accession>
<organism evidence="2 3">
    <name type="scientific">Plakobranchus ocellatus</name>
    <dbReference type="NCBI Taxonomy" id="259542"/>
    <lineage>
        <taxon>Eukaryota</taxon>
        <taxon>Metazoa</taxon>
        <taxon>Spiralia</taxon>
        <taxon>Lophotrochozoa</taxon>
        <taxon>Mollusca</taxon>
        <taxon>Gastropoda</taxon>
        <taxon>Heterobranchia</taxon>
        <taxon>Euthyneura</taxon>
        <taxon>Panpulmonata</taxon>
        <taxon>Sacoglossa</taxon>
        <taxon>Placobranchoidea</taxon>
        <taxon>Plakobranchidae</taxon>
        <taxon>Plakobranchus</taxon>
    </lineage>
</organism>
<dbReference type="AlphaFoldDB" id="A0AAV3YPR2"/>